<protein>
    <submittedName>
        <fullName evidence="1">Man1a1 protein</fullName>
    </submittedName>
</protein>
<gene>
    <name evidence="1" type="primary">Man1a1</name>
    <name evidence="1" type="ORF">SPIL2461_LOCUS14939</name>
</gene>
<organism evidence="1 2">
    <name type="scientific">Symbiodinium pilosum</name>
    <name type="common">Dinoflagellate</name>
    <dbReference type="NCBI Taxonomy" id="2952"/>
    <lineage>
        <taxon>Eukaryota</taxon>
        <taxon>Sar</taxon>
        <taxon>Alveolata</taxon>
        <taxon>Dinophyceae</taxon>
        <taxon>Suessiales</taxon>
        <taxon>Symbiodiniaceae</taxon>
        <taxon>Symbiodinium</taxon>
    </lineage>
</organism>
<feature type="non-terminal residue" evidence="1">
    <location>
        <position position="1"/>
    </location>
</feature>
<comment type="caution">
    <text evidence="1">The sequence shown here is derived from an EMBL/GenBank/DDBJ whole genome shotgun (WGS) entry which is preliminary data.</text>
</comment>
<reference evidence="1" key="1">
    <citation type="submission" date="2021-02" db="EMBL/GenBank/DDBJ databases">
        <authorList>
            <person name="Dougan E. K."/>
            <person name="Rhodes N."/>
            <person name="Thang M."/>
            <person name="Chan C."/>
        </authorList>
    </citation>
    <scope>NUCLEOTIDE SEQUENCE</scope>
</reference>
<name>A0A812UAX0_SYMPI</name>
<proteinExistence type="predicted"/>
<accession>A0A812UAX0</accession>
<evidence type="ECO:0000313" key="2">
    <source>
        <dbReference type="Proteomes" id="UP000649617"/>
    </source>
</evidence>
<evidence type="ECO:0000313" key="1">
    <source>
        <dbReference type="EMBL" id="CAE7559479.1"/>
    </source>
</evidence>
<dbReference type="Proteomes" id="UP000649617">
    <property type="component" value="Unassembled WGS sequence"/>
</dbReference>
<dbReference type="EMBL" id="CAJNIZ010035446">
    <property type="protein sequence ID" value="CAE7559479.1"/>
    <property type="molecule type" value="Genomic_DNA"/>
</dbReference>
<keyword evidence="2" id="KW-1185">Reference proteome</keyword>
<sequence>GPQAAGAMSKLQGRLKTAADELAKNKKASTYGDKLLKGKEALAEEMGNVDKAEAEVAKAEKLAEPVEAVANPTDEECAELGDAIVLAQNTIKATTGSIQAHMATPVASMKASFSKVAERSKKVQERLDKVLAGKKGLRERSLGEAYVREGKKKTDAVDSFVEKARCLLRQYWPQKN</sequence>
<dbReference type="AlphaFoldDB" id="A0A812UAX0"/>